<protein>
    <submittedName>
        <fullName evidence="4">Proline iminopeptidase 1</fullName>
    </submittedName>
</protein>
<proteinExistence type="inferred from homology"/>
<evidence type="ECO:0000256" key="2">
    <source>
        <dbReference type="ARBA" id="ARBA00022801"/>
    </source>
</evidence>
<feature type="domain" description="AB hydrolase-1" evidence="3">
    <location>
        <begin position="70"/>
        <end position="199"/>
    </location>
</feature>
<dbReference type="Gene3D" id="3.40.50.1820">
    <property type="entry name" value="alpha/beta hydrolase"/>
    <property type="match status" value="1"/>
</dbReference>
<dbReference type="PRINTS" id="PR00793">
    <property type="entry name" value="PROAMNOPTASE"/>
</dbReference>
<dbReference type="InterPro" id="IPR002410">
    <property type="entry name" value="Peptidase_S33"/>
</dbReference>
<comment type="caution">
    <text evidence="4">The sequence shown here is derived from an EMBL/GenBank/DDBJ whole genome shotgun (WGS) entry which is preliminary data.</text>
</comment>
<evidence type="ECO:0000313" key="5">
    <source>
        <dbReference type="Proteomes" id="UP001239445"/>
    </source>
</evidence>
<dbReference type="GO" id="GO:0006508">
    <property type="term" value="P:proteolysis"/>
    <property type="evidence" value="ECO:0007669"/>
    <property type="project" value="InterPro"/>
</dbReference>
<dbReference type="PANTHER" id="PTHR43248:SF2">
    <property type="entry name" value="PROLYL AMINOPEPTIDASE"/>
    <property type="match status" value="1"/>
</dbReference>
<keyword evidence="2" id="KW-0378">Hydrolase</keyword>
<dbReference type="AlphaFoldDB" id="A0AAJ0BBU8"/>
<gene>
    <name evidence="4" type="ORF">QBC47DRAFT_204817</name>
</gene>
<reference evidence="4" key="1">
    <citation type="submission" date="2023-06" db="EMBL/GenBank/DDBJ databases">
        <title>Genome-scale phylogeny and comparative genomics of the fungal order Sordariales.</title>
        <authorList>
            <consortium name="Lawrence Berkeley National Laboratory"/>
            <person name="Hensen N."/>
            <person name="Bonometti L."/>
            <person name="Westerberg I."/>
            <person name="Brannstrom I.O."/>
            <person name="Guillou S."/>
            <person name="Cros-Aarteil S."/>
            <person name="Calhoun S."/>
            <person name="Haridas S."/>
            <person name="Kuo A."/>
            <person name="Mondo S."/>
            <person name="Pangilinan J."/>
            <person name="Riley R."/>
            <person name="Labutti K."/>
            <person name="Andreopoulos B."/>
            <person name="Lipzen A."/>
            <person name="Chen C."/>
            <person name="Yanf M."/>
            <person name="Daum C."/>
            <person name="Ng V."/>
            <person name="Clum A."/>
            <person name="Steindorff A."/>
            <person name="Ohm R."/>
            <person name="Martin F."/>
            <person name="Silar P."/>
            <person name="Natvig D."/>
            <person name="Lalanne C."/>
            <person name="Gautier V."/>
            <person name="Ament-Velasquez S.L."/>
            <person name="Kruys A."/>
            <person name="Hutchinson M.I."/>
            <person name="Powell A.J."/>
            <person name="Barry K."/>
            <person name="Miller A.N."/>
            <person name="Grigoriev I.V."/>
            <person name="Debuchy R."/>
            <person name="Gladieux P."/>
            <person name="Thoren M.H."/>
            <person name="Johannesson H."/>
        </authorList>
    </citation>
    <scope>NUCLEOTIDE SEQUENCE</scope>
    <source>
        <strain evidence="4">PSN4</strain>
    </source>
</reference>
<dbReference type="Pfam" id="PF00561">
    <property type="entry name" value="Abhydrolase_1"/>
    <property type="match status" value="1"/>
</dbReference>
<dbReference type="InterPro" id="IPR051601">
    <property type="entry name" value="Serine_prot/Carboxylest_S33"/>
</dbReference>
<accession>A0AAJ0BBU8</accession>
<dbReference type="InterPro" id="IPR029058">
    <property type="entry name" value="AB_hydrolase_fold"/>
</dbReference>
<dbReference type="InterPro" id="IPR000073">
    <property type="entry name" value="AB_hydrolase_1"/>
</dbReference>
<dbReference type="EMBL" id="MU839834">
    <property type="protein sequence ID" value="KAK1754945.1"/>
    <property type="molecule type" value="Genomic_DNA"/>
</dbReference>
<dbReference type="SUPFAM" id="SSF53474">
    <property type="entry name" value="alpha/beta-Hydrolases"/>
    <property type="match status" value="1"/>
</dbReference>
<evidence type="ECO:0000256" key="1">
    <source>
        <dbReference type="ARBA" id="ARBA00010088"/>
    </source>
</evidence>
<keyword evidence="5" id="KW-1185">Reference proteome</keyword>
<dbReference type="GO" id="GO:0008233">
    <property type="term" value="F:peptidase activity"/>
    <property type="evidence" value="ECO:0007669"/>
    <property type="project" value="InterPro"/>
</dbReference>
<evidence type="ECO:0000313" key="4">
    <source>
        <dbReference type="EMBL" id="KAK1754945.1"/>
    </source>
</evidence>
<comment type="similarity">
    <text evidence="1">Belongs to the peptidase S33 family.</text>
</comment>
<dbReference type="PANTHER" id="PTHR43248">
    <property type="entry name" value="2-SUCCINYL-6-HYDROXY-2,4-CYCLOHEXADIENE-1-CARBOXYLATE SYNTHASE"/>
    <property type="match status" value="1"/>
</dbReference>
<evidence type="ECO:0000259" key="3">
    <source>
        <dbReference type="Pfam" id="PF00561"/>
    </source>
</evidence>
<dbReference type="Proteomes" id="UP001239445">
    <property type="component" value="Unassembled WGS sequence"/>
</dbReference>
<name>A0AAJ0BBU8_9PEZI</name>
<organism evidence="4 5">
    <name type="scientific">Echria macrotheca</name>
    <dbReference type="NCBI Taxonomy" id="438768"/>
    <lineage>
        <taxon>Eukaryota</taxon>
        <taxon>Fungi</taxon>
        <taxon>Dikarya</taxon>
        <taxon>Ascomycota</taxon>
        <taxon>Pezizomycotina</taxon>
        <taxon>Sordariomycetes</taxon>
        <taxon>Sordariomycetidae</taxon>
        <taxon>Sordariales</taxon>
        <taxon>Schizotheciaceae</taxon>
        <taxon>Echria</taxon>
    </lineage>
</organism>
<sequence length="466" mass="53119">MDSIPAARLVSCESNATPGRWRVSRLVFEVPINYADERSESIRLFARSVLRDERPIVRPHDQTEFDQVPYLVFLQGGPGFGCPDPQSISSLTNYVLNRGYQLLLLDYRGTGLSTPVNARHLRSLGSPQDQANYLKFFRADNIVRDCEAVRKCLTENYAEGRKMWSLLGQSYGGFVSLTYLSKYPHGLREVFLTGGLAPIKRTAEEVYRATYKKAIERNEAYYRKFPMDVARIRKILNYIQKREGGISLPAGGLLTVQRFLTLGMAFGFHGGFDTVNSTIFRMSSDLDQFGFFTRATLRAVEEDTPFDSNPIYAILHESVYCTKKGEASNWAAARVGAELPLFGWTKDEDNLLPVTPPFFSGEMIFPFHFETHPELKEMREAANILASFDGWDELYNEEQLRVNVVPVYAASYVDDIYVDFEFARETAKIVRKIKVYETNVLYHNALKAKTEEVLDHLFALRDDSLD</sequence>